<dbReference type="Proteomes" id="UP001190700">
    <property type="component" value="Unassembled WGS sequence"/>
</dbReference>
<evidence type="ECO:0000313" key="2">
    <source>
        <dbReference type="EMBL" id="KAK3237231.1"/>
    </source>
</evidence>
<keyword evidence="3" id="KW-1185">Reference proteome</keyword>
<keyword evidence="1" id="KW-1133">Transmembrane helix</keyword>
<evidence type="ECO:0008006" key="4">
    <source>
        <dbReference type="Google" id="ProtNLM"/>
    </source>
</evidence>
<protein>
    <recommendedName>
        <fullName evidence="4">EF-hand domain-containing protein</fullName>
    </recommendedName>
</protein>
<feature type="transmembrane region" description="Helical" evidence="1">
    <location>
        <begin position="114"/>
        <end position="133"/>
    </location>
</feature>
<sequence>MGLFSKFQTKFQDSVLFERIVDQVFDDNDLNKCGTMDFIDLYVAAVVVTNKVNNLVKGKLELPSKAEVGALYELCVPENKAAPGKTTMNKTQFREFMRLWLSNPRRTRKLRNGVIRAVAFNVVLLPLCFALIVKGVNKLPDVKVVRQVKTAANMLPSGAGAPLLGAAIEKVSGASLV</sequence>
<proteinExistence type="predicted"/>
<dbReference type="AlphaFoldDB" id="A0AAE0EQV0"/>
<accession>A0AAE0EQV0</accession>
<comment type="caution">
    <text evidence="2">The sequence shown here is derived from an EMBL/GenBank/DDBJ whole genome shotgun (WGS) entry which is preliminary data.</text>
</comment>
<evidence type="ECO:0000313" key="3">
    <source>
        <dbReference type="Proteomes" id="UP001190700"/>
    </source>
</evidence>
<organism evidence="2 3">
    <name type="scientific">Cymbomonas tetramitiformis</name>
    <dbReference type="NCBI Taxonomy" id="36881"/>
    <lineage>
        <taxon>Eukaryota</taxon>
        <taxon>Viridiplantae</taxon>
        <taxon>Chlorophyta</taxon>
        <taxon>Pyramimonadophyceae</taxon>
        <taxon>Pyramimonadales</taxon>
        <taxon>Pyramimonadaceae</taxon>
        <taxon>Cymbomonas</taxon>
    </lineage>
</organism>
<keyword evidence="1" id="KW-0812">Transmembrane</keyword>
<evidence type="ECO:0000256" key="1">
    <source>
        <dbReference type="SAM" id="Phobius"/>
    </source>
</evidence>
<reference evidence="2 3" key="1">
    <citation type="journal article" date="2015" name="Genome Biol. Evol.">
        <title>Comparative Genomics of a Bacterivorous Green Alga Reveals Evolutionary Causalities and Consequences of Phago-Mixotrophic Mode of Nutrition.</title>
        <authorList>
            <person name="Burns J.A."/>
            <person name="Paasch A."/>
            <person name="Narechania A."/>
            <person name="Kim E."/>
        </authorList>
    </citation>
    <scope>NUCLEOTIDE SEQUENCE [LARGE SCALE GENOMIC DNA]</scope>
    <source>
        <strain evidence="2 3">PLY_AMNH</strain>
    </source>
</reference>
<dbReference type="EMBL" id="LGRX02034672">
    <property type="protein sequence ID" value="KAK3237231.1"/>
    <property type="molecule type" value="Genomic_DNA"/>
</dbReference>
<keyword evidence="1" id="KW-0472">Membrane</keyword>
<name>A0AAE0EQV0_9CHLO</name>
<gene>
    <name evidence="2" type="ORF">CYMTET_52679</name>
</gene>